<dbReference type="Pfam" id="PF00144">
    <property type="entry name" value="Beta-lactamase"/>
    <property type="match status" value="1"/>
</dbReference>
<accession>A0A1G9U207</accession>
<dbReference type="PANTHER" id="PTHR46825">
    <property type="entry name" value="D-ALANYL-D-ALANINE-CARBOXYPEPTIDASE/ENDOPEPTIDASE AMPH"/>
    <property type="match status" value="1"/>
</dbReference>
<dbReference type="RefSeq" id="WP_081900862.1">
    <property type="nucleotide sequence ID" value="NZ_JOEF01000053.1"/>
</dbReference>
<name>A0A1G9U207_ALLAB</name>
<dbReference type="STRING" id="211114.SAMN04489726_2126"/>
<evidence type="ECO:0000313" key="4">
    <source>
        <dbReference type="EMBL" id="SDM53901.1"/>
    </source>
</evidence>
<feature type="signal peptide" evidence="2">
    <location>
        <begin position="1"/>
        <end position="21"/>
    </location>
</feature>
<dbReference type="eggNOG" id="COG1680">
    <property type="taxonomic scope" value="Bacteria"/>
</dbReference>
<dbReference type="EMBL" id="LT629701">
    <property type="protein sequence ID" value="SDM53901.1"/>
    <property type="molecule type" value="Genomic_DNA"/>
</dbReference>
<keyword evidence="1" id="KW-1133">Transmembrane helix</keyword>
<keyword evidence="1" id="KW-0472">Membrane</keyword>
<proteinExistence type="predicted"/>
<dbReference type="PANTHER" id="PTHR46825:SF9">
    <property type="entry name" value="BETA-LACTAMASE-RELATED DOMAIN-CONTAINING PROTEIN"/>
    <property type="match status" value="1"/>
</dbReference>
<dbReference type="AlphaFoldDB" id="A0A1G9U207"/>
<dbReference type="Proteomes" id="UP000183376">
    <property type="component" value="Chromosome I"/>
</dbReference>
<evidence type="ECO:0000256" key="2">
    <source>
        <dbReference type="SAM" id="SignalP"/>
    </source>
</evidence>
<feature type="chain" id="PRO_5039608919" evidence="2">
    <location>
        <begin position="22"/>
        <end position="455"/>
    </location>
</feature>
<feature type="domain" description="Beta-lactamase-related" evidence="3">
    <location>
        <begin position="27"/>
        <end position="325"/>
    </location>
</feature>
<keyword evidence="2" id="KW-0732">Signal</keyword>
<gene>
    <name evidence="4" type="ORF">SAMN04489726_2126</name>
</gene>
<evidence type="ECO:0000256" key="1">
    <source>
        <dbReference type="SAM" id="Phobius"/>
    </source>
</evidence>
<dbReference type="InterPro" id="IPR001466">
    <property type="entry name" value="Beta-lactam-related"/>
</dbReference>
<feature type="transmembrane region" description="Helical" evidence="1">
    <location>
        <begin position="348"/>
        <end position="366"/>
    </location>
</feature>
<keyword evidence="1" id="KW-0812">Transmembrane</keyword>
<evidence type="ECO:0000259" key="3">
    <source>
        <dbReference type="Pfam" id="PF00144"/>
    </source>
</evidence>
<feature type="transmembrane region" description="Helical" evidence="1">
    <location>
        <begin position="415"/>
        <end position="437"/>
    </location>
</feature>
<dbReference type="SUPFAM" id="SSF56601">
    <property type="entry name" value="beta-lactamase/transpeptidase-like"/>
    <property type="match status" value="1"/>
</dbReference>
<dbReference type="InterPro" id="IPR012338">
    <property type="entry name" value="Beta-lactam/transpept-like"/>
</dbReference>
<evidence type="ECO:0000313" key="5">
    <source>
        <dbReference type="Proteomes" id="UP000183376"/>
    </source>
</evidence>
<sequence length="455" mass="48243">MLSSFLSALAVAAAAAVTPVADLPAAIDSLVAQYKEDAAVPGVAVAVTRGSSVVHIAGHGRTPTGEAVSDRTILPVASVSKSMTARAVLTLVENGRIRLDDPVMTHLPEFVMADPRAAAITVRMLLDQTSGMSDTTIKSFSGPEVRTLREAVAAMRGSVLAAAPGARWEYHNPNFQVAARLVEVVSGQPFAEYLSRNVFEPLDMKDSRSVNTADDLPPSARGHVKVLGMPFALPETPGFGNGSGGVLSTARDMAAWLIAQNQRIPVETSSSYALGWFVGKTESGQPLIHHGGDLMTSTAYQALLPASGYGIAVMANTGTQYRDAQSIGERLIALLEGRPVPPPNGPPVFNDAVLLLLAVPIAGLAVRGVRRARERRRSVLWLLVLLVPLVLVVSVHHVVGFLYRGRDVAWSQVFYLYPTFMATLVVTALGCAAVFGARLAAMVRRAREDAPHAGH</sequence>
<protein>
    <submittedName>
        <fullName evidence="4">CubicO group peptidase, beta-lactamase class C family</fullName>
    </submittedName>
</protein>
<organism evidence="4 5">
    <name type="scientific">Allokutzneria albata</name>
    <name type="common">Kibdelosporangium albatum</name>
    <dbReference type="NCBI Taxonomy" id="211114"/>
    <lineage>
        <taxon>Bacteria</taxon>
        <taxon>Bacillati</taxon>
        <taxon>Actinomycetota</taxon>
        <taxon>Actinomycetes</taxon>
        <taxon>Pseudonocardiales</taxon>
        <taxon>Pseudonocardiaceae</taxon>
        <taxon>Allokutzneria</taxon>
    </lineage>
</organism>
<reference evidence="4 5" key="1">
    <citation type="submission" date="2016-10" db="EMBL/GenBank/DDBJ databases">
        <authorList>
            <person name="de Groot N.N."/>
        </authorList>
    </citation>
    <scope>NUCLEOTIDE SEQUENCE [LARGE SCALE GENOMIC DNA]</scope>
    <source>
        <strain evidence="4 5">DSM 44149</strain>
    </source>
</reference>
<dbReference type="OrthoDB" id="4281716at2"/>
<dbReference type="Gene3D" id="3.40.710.10">
    <property type="entry name" value="DD-peptidase/beta-lactamase superfamily"/>
    <property type="match status" value="1"/>
</dbReference>
<dbReference type="InterPro" id="IPR050491">
    <property type="entry name" value="AmpC-like"/>
</dbReference>
<keyword evidence="5" id="KW-1185">Reference proteome</keyword>
<feature type="transmembrane region" description="Helical" evidence="1">
    <location>
        <begin position="378"/>
        <end position="403"/>
    </location>
</feature>